<dbReference type="EMBL" id="FJOG01000032">
    <property type="protein sequence ID" value="CZR65662.1"/>
    <property type="molecule type" value="Genomic_DNA"/>
</dbReference>
<dbReference type="AlphaFoldDB" id="A0A1L7XKU8"/>
<feature type="domain" description="Heterokaryon incompatibility" evidence="1">
    <location>
        <begin position="50"/>
        <end position="217"/>
    </location>
</feature>
<dbReference type="Pfam" id="PF26639">
    <property type="entry name" value="Het-6_barrel"/>
    <property type="match status" value="1"/>
</dbReference>
<dbReference type="Proteomes" id="UP000184330">
    <property type="component" value="Unassembled WGS sequence"/>
</dbReference>
<dbReference type="PANTHER" id="PTHR24148">
    <property type="entry name" value="ANKYRIN REPEAT DOMAIN-CONTAINING PROTEIN 39 HOMOLOG-RELATED"/>
    <property type="match status" value="1"/>
</dbReference>
<accession>A0A1L7XKU8</accession>
<protein>
    <recommendedName>
        <fullName evidence="1">Heterokaryon incompatibility domain-containing protein</fullName>
    </recommendedName>
</protein>
<evidence type="ECO:0000313" key="3">
    <source>
        <dbReference type="Proteomes" id="UP000184330"/>
    </source>
</evidence>
<sequence length="620" mass="69111">MQSIYHSLLDSRSTIRLLTLHPAQASLEESDTPVLTCTLRTVSLLESPSYVALSYTWGNSTTSQIIHINGEPVPVGENLAAALSHIRKPDRLITLWVDAVCINQEDNLERSHQVSIMAVIYSKAEYVVAWLGVAADHSDKAMDLYSTIGTQSIEAGILDLRGNDLRNLANPGEDERLSRIKHSLDAYAQEADLVLFDESLTALSKREYWTRTWIVQELTVAQHVMLMCGSKTLPFRTFSGASNFCGYARTRRANNITPDQWKDPVQGPDLQASMARAPSAAPNIIVGIRRRYQEETGDRESFYGLLKRTCFAYPARDPLKATKSIDKIYGLLGLDPGTNQLGLYPDYDKTPNEAYMATTRALIADGQINILAWSQKHKNIQDLASWVPDFSSAIYPPCGENDLTGSTEAIYNASGQESVSIIPNENPNVIGLRGILIDTIDCVGAPWIPTLQEPYNYDGAKSYFDDIANFCKFEWERGPKLDQDTKKWVEGTWRIPCADQEGKYSGRDRASPTIHGAFLEVKQPNARYIRPSKARLNYMKVLQSLHDRRSFSSKEGYVGLAPAHSKSGDIICILFGADFPFIIREAVKGQYELVGEAFVYGIMDGEGLELGKEVEEIFLI</sequence>
<name>A0A1L7XKU8_9HELO</name>
<organism evidence="2 3">
    <name type="scientific">Phialocephala subalpina</name>
    <dbReference type="NCBI Taxonomy" id="576137"/>
    <lineage>
        <taxon>Eukaryota</taxon>
        <taxon>Fungi</taxon>
        <taxon>Dikarya</taxon>
        <taxon>Ascomycota</taxon>
        <taxon>Pezizomycotina</taxon>
        <taxon>Leotiomycetes</taxon>
        <taxon>Helotiales</taxon>
        <taxon>Mollisiaceae</taxon>
        <taxon>Phialocephala</taxon>
        <taxon>Phialocephala fortinii species complex</taxon>
    </lineage>
</organism>
<dbReference type="Pfam" id="PF06985">
    <property type="entry name" value="HET"/>
    <property type="match status" value="1"/>
</dbReference>
<keyword evidence="3" id="KW-1185">Reference proteome</keyword>
<reference evidence="2 3" key="1">
    <citation type="submission" date="2016-03" db="EMBL/GenBank/DDBJ databases">
        <authorList>
            <person name="Ploux O."/>
        </authorList>
    </citation>
    <scope>NUCLEOTIDE SEQUENCE [LARGE SCALE GENOMIC DNA]</scope>
    <source>
        <strain evidence="2 3">UAMH 11012</strain>
    </source>
</reference>
<dbReference type="InterPro" id="IPR010730">
    <property type="entry name" value="HET"/>
</dbReference>
<dbReference type="InterPro" id="IPR052895">
    <property type="entry name" value="HetReg/Transcr_Mod"/>
</dbReference>
<evidence type="ECO:0000313" key="2">
    <source>
        <dbReference type="EMBL" id="CZR65662.1"/>
    </source>
</evidence>
<gene>
    <name evidence="2" type="ORF">PAC_15562</name>
</gene>
<dbReference type="PANTHER" id="PTHR24148:SF73">
    <property type="entry name" value="HET DOMAIN PROTEIN (AFU_ORTHOLOGUE AFUA_8G01020)"/>
    <property type="match status" value="1"/>
</dbReference>
<dbReference type="OrthoDB" id="2157530at2759"/>
<evidence type="ECO:0000259" key="1">
    <source>
        <dbReference type="Pfam" id="PF06985"/>
    </source>
</evidence>
<proteinExistence type="predicted"/>